<dbReference type="RefSeq" id="WP_109657710.1">
    <property type="nucleotide sequence ID" value="NZ_CP029145.1"/>
</dbReference>
<sequence>MRPGHGGTHGFFPDNARIQAGFIGYGPGFAAGKVVPQMALQDVAPITAQLLGLSFNPSQSLLPAQVVQ</sequence>
<dbReference type="AlphaFoldDB" id="A0A2Z3GKF6"/>
<dbReference type="Gene3D" id="3.40.720.10">
    <property type="entry name" value="Alkaline Phosphatase, subunit A"/>
    <property type="match status" value="1"/>
</dbReference>
<dbReference type="KEGG" id="hnv:DDQ68_18985"/>
<evidence type="ECO:0000313" key="1">
    <source>
        <dbReference type="EMBL" id="AWM34679.1"/>
    </source>
</evidence>
<name>A0A2Z3GKF6_9BACT</name>
<dbReference type="OrthoDB" id="9779418at2"/>
<dbReference type="InterPro" id="IPR017850">
    <property type="entry name" value="Alkaline_phosphatase_core_sf"/>
</dbReference>
<reference evidence="2" key="1">
    <citation type="submission" date="2018-04" db="EMBL/GenBank/DDBJ databases">
        <title>Complete genome of Antarctic heterotrophic bacterium Hymenobacter nivis.</title>
        <authorList>
            <person name="Terashima M."/>
        </authorList>
    </citation>
    <scope>NUCLEOTIDE SEQUENCE [LARGE SCALE GENOMIC DNA]</scope>
    <source>
        <strain evidence="2">NBRC 111535</strain>
    </source>
</reference>
<proteinExistence type="predicted"/>
<accession>A0A2Z3GKF6</accession>
<dbReference type="EMBL" id="CP029145">
    <property type="protein sequence ID" value="AWM34679.1"/>
    <property type="molecule type" value="Genomic_DNA"/>
</dbReference>
<gene>
    <name evidence="1" type="ORF">DDQ68_18985</name>
</gene>
<evidence type="ECO:0000313" key="2">
    <source>
        <dbReference type="Proteomes" id="UP000245999"/>
    </source>
</evidence>
<protein>
    <submittedName>
        <fullName evidence="1">Uncharacterized protein</fullName>
    </submittedName>
</protein>
<keyword evidence="2" id="KW-1185">Reference proteome</keyword>
<dbReference type="Proteomes" id="UP000245999">
    <property type="component" value="Chromosome"/>
</dbReference>
<dbReference type="SUPFAM" id="SSF53649">
    <property type="entry name" value="Alkaline phosphatase-like"/>
    <property type="match status" value="1"/>
</dbReference>
<organism evidence="1 2">
    <name type="scientific">Hymenobacter nivis</name>
    <dbReference type="NCBI Taxonomy" id="1850093"/>
    <lineage>
        <taxon>Bacteria</taxon>
        <taxon>Pseudomonadati</taxon>
        <taxon>Bacteroidota</taxon>
        <taxon>Cytophagia</taxon>
        <taxon>Cytophagales</taxon>
        <taxon>Hymenobacteraceae</taxon>
        <taxon>Hymenobacter</taxon>
    </lineage>
</organism>